<organism evidence="2">
    <name type="scientific">Citrobacter freundii</name>
    <dbReference type="NCBI Taxonomy" id="546"/>
    <lineage>
        <taxon>Bacteria</taxon>
        <taxon>Pseudomonadati</taxon>
        <taxon>Pseudomonadota</taxon>
        <taxon>Gammaproteobacteria</taxon>
        <taxon>Enterobacterales</taxon>
        <taxon>Enterobacteriaceae</taxon>
        <taxon>Citrobacter</taxon>
        <taxon>Citrobacter freundii complex</taxon>
    </lineage>
</organism>
<dbReference type="Pfam" id="PF21818">
    <property type="entry name" value="DUF6884"/>
    <property type="match status" value="1"/>
</dbReference>
<gene>
    <name evidence="2" type="ORF">p112298KPC_048</name>
</gene>
<evidence type="ECO:0000259" key="1">
    <source>
        <dbReference type="Pfam" id="PF21818"/>
    </source>
</evidence>
<evidence type="ECO:0000313" key="2">
    <source>
        <dbReference type="EMBL" id="ALA08727.1"/>
    </source>
</evidence>
<accession>A0A0K2CRZ6</accession>
<dbReference type="EMBL" id="KP987215">
    <property type="protein sequence ID" value="ALA08727.1"/>
    <property type="molecule type" value="Genomic_DNA"/>
</dbReference>
<feature type="domain" description="DUF6884" evidence="1">
    <location>
        <begin position="50"/>
        <end position="161"/>
    </location>
</feature>
<keyword evidence="2" id="KW-0614">Plasmid</keyword>
<name>A0A0K2CRZ6_CITFR</name>
<protein>
    <recommendedName>
        <fullName evidence="1">DUF6884 domain-containing protein</fullName>
    </recommendedName>
</protein>
<dbReference type="RefSeq" id="WP_053389730.1">
    <property type="nucleotide sequence ID" value="NZ_CP154590.1"/>
</dbReference>
<reference evidence="2" key="1">
    <citation type="journal article" date="2015" name="J. Antimicrob. Chemother.">
        <title>Coexistence of a novel KPC-2-encoding MDR plasmid and an NDM-1-encoding pNDM-HN380-like plasmid in a clinical isolate of Citrobacter freundii.</title>
        <authorList>
            <person name="Feng J."/>
            <person name="Qiu Y."/>
            <person name="Yin Z."/>
            <person name="Chen W."/>
            <person name="Yang H."/>
            <person name="Yang W."/>
            <person name="Wang J."/>
            <person name="Gao Y."/>
            <person name="Zhou D."/>
        </authorList>
    </citation>
    <scope>NUCLEOTIDE SEQUENCE</scope>
    <source>
        <strain evidence="2">112298</strain>
        <plasmid evidence="2">p112298-KPC</plasmid>
    </source>
</reference>
<dbReference type="AlphaFoldDB" id="A0A0K2CRZ6"/>
<sequence>MSTGNVHLIVTCTRRKTVPAGDAVFPDERDVERAYGLWMERLAQARRGSPPMTAGELYTGQHWCRAVAAAARNGAEMWVISAGLGLLHASDPVVPYEATFSSMPFCHRTHWERLTTRPLSERRCTSLKMLMQTRPDDRFVVAASPVYLRAVESDLLAGRYTLRAPEQLTVVTSKGYQGSLKDSVRYTSAGMMKGLNTNMTGLNISYAVQLIGNEEDRSRTAHEVYA</sequence>
<dbReference type="GeneID" id="39724708"/>
<dbReference type="InterPro" id="IPR049251">
    <property type="entry name" value="DUF6884"/>
</dbReference>
<proteinExistence type="predicted"/>
<geneLocation type="plasmid" evidence="2">
    <name>p112298-KPC</name>
</geneLocation>